<proteinExistence type="inferred from homology"/>
<dbReference type="Proteomes" id="UP000221080">
    <property type="component" value="Chromosome 13"/>
</dbReference>
<dbReference type="PIRSF" id="PIRSF013212">
    <property type="entry name" value="PRDM1"/>
    <property type="match status" value="1"/>
</dbReference>
<dbReference type="GO" id="GO:0001227">
    <property type="term" value="F:DNA-binding transcription repressor activity, RNA polymerase II-specific"/>
    <property type="evidence" value="ECO:0007669"/>
    <property type="project" value="InterPro"/>
</dbReference>
<comment type="similarity">
    <text evidence="11">Belongs to the class V-like SAM-binding methyltransferase superfamily.</text>
</comment>
<feature type="domain" description="C2H2-type" evidence="13">
    <location>
        <begin position="585"/>
        <end position="612"/>
    </location>
</feature>
<evidence type="ECO:0000256" key="7">
    <source>
        <dbReference type="ARBA" id="ARBA00022833"/>
    </source>
</evidence>
<evidence type="ECO:0000256" key="8">
    <source>
        <dbReference type="ARBA" id="ARBA00023015"/>
    </source>
</evidence>
<dbReference type="PANTHER" id="PTHR24394">
    <property type="entry name" value="ZINC FINGER PROTEIN"/>
    <property type="match status" value="1"/>
</dbReference>
<keyword evidence="1" id="KW-0489">Methyltransferase</keyword>
<dbReference type="SUPFAM" id="SSF57667">
    <property type="entry name" value="beta-beta-alpha zinc fingers"/>
    <property type="match status" value="7"/>
</dbReference>
<keyword evidence="7" id="KW-0862">Zinc</keyword>
<keyword evidence="2" id="KW-0808">Transferase</keyword>
<evidence type="ECO:0000256" key="5">
    <source>
        <dbReference type="ARBA" id="ARBA00022737"/>
    </source>
</evidence>
<dbReference type="CDD" id="cd19193">
    <property type="entry name" value="PR-SET_PRDM7_9"/>
    <property type="match status" value="1"/>
</dbReference>
<dbReference type="GO" id="GO:0045165">
    <property type="term" value="P:cell fate commitment"/>
    <property type="evidence" value="ECO:0007669"/>
    <property type="project" value="UniProtKB-UniRule"/>
</dbReference>
<feature type="domain" description="C2H2-type" evidence="13">
    <location>
        <begin position="613"/>
        <end position="640"/>
    </location>
</feature>
<dbReference type="Gene3D" id="3.30.160.60">
    <property type="entry name" value="Classic Zinc Finger"/>
    <property type="match status" value="13"/>
</dbReference>
<keyword evidence="4" id="KW-0479">Metal-binding</keyword>
<evidence type="ECO:0000256" key="6">
    <source>
        <dbReference type="ARBA" id="ARBA00022771"/>
    </source>
</evidence>
<dbReference type="InterPro" id="IPR013087">
    <property type="entry name" value="Znf_C2H2_type"/>
</dbReference>
<feature type="domain" description="C2H2-type" evidence="13">
    <location>
        <begin position="417"/>
        <end position="444"/>
    </location>
</feature>
<dbReference type="Pfam" id="PF00096">
    <property type="entry name" value="zf-C2H2"/>
    <property type="match status" value="11"/>
</dbReference>
<dbReference type="FunFam" id="3.30.160.60:FF:000100">
    <property type="entry name" value="Zinc finger 45-like"/>
    <property type="match status" value="1"/>
</dbReference>
<dbReference type="Gene3D" id="2.170.270.10">
    <property type="entry name" value="SET domain"/>
    <property type="match status" value="1"/>
</dbReference>
<feature type="domain" description="SET" evidence="14">
    <location>
        <begin position="93"/>
        <end position="207"/>
    </location>
</feature>
<keyword evidence="9" id="KW-0804">Transcription</keyword>
<dbReference type="SMART" id="SM00317">
    <property type="entry name" value="SET"/>
    <property type="match status" value="1"/>
</dbReference>
<feature type="domain" description="C2H2-type" evidence="13">
    <location>
        <begin position="557"/>
        <end position="584"/>
    </location>
</feature>
<evidence type="ECO:0000256" key="2">
    <source>
        <dbReference type="ARBA" id="ARBA00022679"/>
    </source>
</evidence>
<feature type="domain" description="C2H2-type" evidence="13">
    <location>
        <begin position="473"/>
        <end position="500"/>
    </location>
</feature>
<reference evidence="15" key="1">
    <citation type="journal article" date="2016" name="Nat. Commun.">
        <title>The channel catfish genome sequence provides insights into the evolution of scale formation in teleosts.</title>
        <authorList>
            <person name="Liu Z."/>
            <person name="Liu S."/>
            <person name="Yao J."/>
            <person name="Bao L."/>
            <person name="Zhang J."/>
            <person name="Li Y."/>
            <person name="Jiang C."/>
            <person name="Sun L."/>
            <person name="Wang R."/>
            <person name="Zhang Y."/>
            <person name="Zhou T."/>
            <person name="Zeng Q."/>
            <person name="Fu Q."/>
            <person name="Gao S."/>
            <person name="Li N."/>
            <person name="Koren S."/>
            <person name="Jiang Y."/>
            <person name="Zimin A."/>
            <person name="Xu P."/>
            <person name="Phillippy A.M."/>
            <person name="Geng X."/>
            <person name="Song L."/>
            <person name="Sun F."/>
            <person name="Li C."/>
            <person name="Wang X."/>
            <person name="Chen A."/>
            <person name="Jin Y."/>
            <person name="Yuan Z."/>
            <person name="Yang Y."/>
            <person name="Tan S."/>
            <person name="Peatman E."/>
            <person name="Lu J."/>
            <person name="Qin Z."/>
            <person name="Dunham R."/>
            <person name="Li Z."/>
            <person name="Sonstegard T."/>
            <person name="Feng J."/>
            <person name="Danzmann R.G."/>
            <person name="Schroeder S."/>
            <person name="Scheffler B."/>
            <person name="Duke M.V."/>
            <person name="Ballard L."/>
            <person name="Kucuktas H."/>
            <person name="Kaltenboeck L."/>
            <person name="Liu H."/>
            <person name="Armbruster J."/>
            <person name="Xie Y."/>
            <person name="Kirby M.L."/>
            <person name="Tian Y."/>
            <person name="Flanagan M.E."/>
            <person name="Mu W."/>
            <person name="Waldbieser G.C."/>
        </authorList>
    </citation>
    <scope>NUCLEOTIDE SEQUENCE [LARGE SCALE GENOMIC DNA]</scope>
    <source>
        <strain evidence="15">SDA103</strain>
    </source>
</reference>
<evidence type="ECO:0000256" key="4">
    <source>
        <dbReference type="ARBA" id="ARBA00022723"/>
    </source>
</evidence>
<dbReference type="FunFam" id="3.30.160.60:FF:003287">
    <property type="entry name" value="Zgc:113343"/>
    <property type="match status" value="1"/>
</dbReference>
<dbReference type="Pfam" id="PF21549">
    <property type="entry name" value="PRDM2_PR"/>
    <property type="match status" value="1"/>
</dbReference>
<gene>
    <name evidence="16" type="primary">LOC108273842</name>
</gene>
<dbReference type="PROSITE" id="PS50157">
    <property type="entry name" value="ZINC_FINGER_C2H2_2"/>
    <property type="match status" value="13"/>
</dbReference>
<feature type="domain" description="C2H2-type" evidence="13">
    <location>
        <begin position="445"/>
        <end position="472"/>
    </location>
</feature>
<keyword evidence="5" id="KW-0677">Repeat</keyword>
<dbReference type="FunFam" id="3.30.160.60:FF:001119">
    <property type="entry name" value="zinc finger protein 408"/>
    <property type="match status" value="1"/>
</dbReference>
<dbReference type="FunFam" id="3.30.160.60:FF:001155">
    <property type="entry name" value="Zinc finger 30C"/>
    <property type="match status" value="1"/>
</dbReference>
<dbReference type="GO" id="GO:0005737">
    <property type="term" value="C:cytoplasm"/>
    <property type="evidence" value="ECO:0007669"/>
    <property type="project" value="UniProtKB-SubCell"/>
</dbReference>
<dbReference type="InterPro" id="IPR044417">
    <property type="entry name" value="PRDM7_9_PR-SET"/>
</dbReference>
<dbReference type="GO" id="GO:0000977">
    <property type="term" value="F:RNA polymerase II transcription regulatory region sequence-specific DNA binding"/>
    <property type="evidence" value="ECO:0007669"/>
    <property type="project" value="UniProtKB-UniRule"/>
</dbReference>
<comment type="function">
    <text evidence="11">Transcription factor that mediates a transcriptional program in various innate and adaptive immune tissue-resident lymphocyte T cell types such as tissue-resident memory T (Trm), natural killer (trNK) and natural killer T (NKT) cells and negatively regulates gene expression of proteins that promote the egress of tissue-resident T-cell populations from non-lymphoid organs. Plays a role in the development, retention and long-term establishment of adaptive and innate tissue-resident lymphocyte T cell types in non-lymphoid organs, such as the skin and gut, but also in other nonbarrier tissues like liver and kidney, and therefore may provide immediate immunological protection against reactivating infections or viral reinfection. Binds specifically to the PRDI element in the promoter of the beta-interferon gene. Drives the maturation of B-lymphocytes into Ig secreting cells. Associates with the transcriptional repressor ZNF683 to chromatin at gene promoter regions.</text>
</comment>
<protein>
    <recommendedName>
        <fullName evidence="11">PR domain zinc finger protein 1</fullName>
        <ecNumber evidence="11">2.1.1.-</ecNumber>
    </recommendedName>
</protein>
<dbReference type="GO" id="GO:0042054">
    <property type="term" value="F:histone methyltransferase activity"/>
    <property type="evidence" value="ECO:0007669"/>
    <property type="project" value="InterPro"/>
</dbReference>
<dbReference type="InterPro" id="IPR046341">
    <property type="entry name" value="SET_dom_sf"/>
</dbReference>
<feature type="domain" description="C2H2-type" evidence="13">
    <location>
        <begin position="361"/>
        <end position="388"/>
    </location>
</feature>
<evidence type="ECO:0000259" key="14">
    <source>
        <dbReference type="PROSITE" id="PS50280"/>
    </source>
</evidence>
<accession>A0A2D0S9N2</accession>
<evidence type="ECO:0000313" key="15">
    <source>
        <dbReference type="Proteomes" id="UP000221080"/>
    </source>
</evidence>
<evidence type="ECO:0000256" key="3">
    <source>
        <dbReference type="ARBA" id="ARBA00022691"/>
    </source>
</evidence>
<dbReference type="OrthoDB" id="9439903at2759"/>
<evidence type="ECO:0000313" key="16">
    <source>
        <dbReference type="RefSeq" id="XP_017338945.1"/>
    </source>
</evidence>
<dbReference type="FunFam" id="3.30.160.60:FF:002343">
    <property type="entry name" value="Zinc finger protein 33A"/>
    <property type="match status" value="5"/>
</dbReference>
<dbReference type="PANTHER" id="PTHR24394:SF48">
    <property type="entry name" value="ZINC FINGER PROTEIN 771"/>
    <property type="match status" value="1"/>
</dbReference>
<dbReference type="GO" id="GO:0032259">
    <property type="term" value="P:methylation"/>
    <property type="evidence" value="ECO:0007669"/>
    <property type="project" value="UniProtKB-KW"/>
</dbReference>
<evidence type="ECO:0000256" key="11">
    <source>
        <dbReference type="PIRNR" id="PIRNR013212"/>
    </source>
</evidence>
<keyword evidence="3" id="KW-0949">S-adenosyl-L-methionine</keyword>
<feature type="domain" description="C2H2-type" evidence="13">
    <location>
        <begin position="389"/>
        <end position="416"/>
    </location>
</feature>
<dbReference type="GO" id="GO:0008270">
    <property type="term" value="F:zinc ion binding"/>
    <property type="evidence" value="ECO:0007669"/>
    <property type="project" value="UniProtKB-KW"/>
</dbReference>
<keyword evidence="8" id="KW-0805">Transcription regulation</keyword>
<dbReference type="InterPro" id="IPR016608">
    <property type="entry name" value="PRDM1"/>
</dbReference>
<name>A0A2D0S9N2_ICTPU</name>
<dbReference type="AlphaFoldDB" id="A0A2D0S9N2"/>
<feature type="domain" description="C2H2-type" evidence="13">
    <location>
        <begin position="641"/>
        <end position="668"/>
    </location>
</feature>
<evidence type="ECO:0000256" key="10">
    <source>
        <dbReference type="ARBA" id="ARBA00023242"/>
    </source>
</evidence>
<dbReference type="PROSITE" id="PS50280">
    <property type="entry name" value="SET"/>
    <property type="match status" value="1"/>
</dbReference>
<comment type="subcellular location">
    <subcellularLocation>
        <location evidence="11">Nucleus</location>
    </subcellularLocation>
    <subcellularLocation>
        <location evidence="11">Cytoplasm</location>
    </subcellularLocation>
</comment>
<dbReference type="FunFam" id="3.30.160.60:FF:002090">
    <property type="entry name" value="Zinc finger protein 473"/>
    <property type="match status" value="1"/>
</dbReference>
<comment type="subunit">
    <text evidence="11">Interacts with PRMT5. Interacts with FBXO10. Interacts with FBXO11.</text>
</comment>
<reference evidence="16" key="2">
    <citation type="submission" date="2025-08" db="UniProtKB">
        <authorList>
            <consortium name="RefSeq"/>
        </authorList>
    </citation>
    <scope>IDENTIFICATION</scope>
    <source>
        <tissue evidence="16">Blood</tissue>
    </source>
</reference>
<evidence type="ECO:0000259" key="13">
    <source>
        <dbReference type="PROSITE" id="PS50157"/>
    </source>
</evidence>
<dbReference type="Pfam" id="PF13465">
    <property type="entry name" value="zf-H2C2_2"/>
    <property type="match status" value="1"/>
</dbReference>
<dbReference type="EC" id="2.1.1.-" evidence="11"/>
<dbReference type="SMART" id="SM00355">
    <property type="entry name" value="ZnF_C2H2"/>
    <property type="match status" value="14"/>
</dbReference>
<evidence type="ECO:0000256" key="12">
    <source>
        <dbReference type="PROSITE-ProRule" id="PRU00042"/>
    </source>
</evidence>
<keyword evidence="6 12" id="KW-0863">Zinc-finger</keyword>
<dbReference type="KEGG" id="ipu:108273842"/>
<dbReference type="PROSITE" id="PS00028">
    <property type="entry name" value="ZINC_FINGER_C2H2_1"/>
    <property type="match status" value="14"/>
</dbReference>
<sequence>MNNTNRIVCVFCSVCVYLKKNKMQLDSYSYGSSLCDGSNSNDITDIKEEDYLYCEVCKSSFMKECEVHGAALFVPDTPVPMGVSDRARQTLPAGLELRKSSIPDSGLGVFNKGDTVPVGVHFGPYQGELVDREEAMNSAYSWVISKGRQCEEYIDARNEKHANWMRYVNCARDEEEQNLVAFQYRGGILYRCCQSIKPGQELLVWYQEDYSKDLCVTLDYLRKKKCSFNEVKDTLLQVISCSLCSVSYSGRIYFDNHMRRCHYEEFVRQQKSGLIKYDDVKATERSNSQQISCSFSHGENQEAVYLCSECGKSFTYQSNLRQHQRIHTAEKPYDCSECGKTFNHLSNFQRHRRVHTGEKPFQCSECGKSFTQKSHLKLHQRIHTGEKPFQCSECGKSFTELSALQQHQLIHTGVKSHHCSQCGKTFNHPSNFQRHQRVHTGEKPFPCSQCGKSFTQKSHLKLHQRIHTGEKPFQCSECGKSFTHQYPLQQHQRIHTGEKPYHCLYCGRSFNHQSSLKEHQRIHTGEKPYSCSECRKSFTHLKGLQQHLHTHNGEKPFHCRQCGKSFTEQRTLRRHQRIHTGEKPYHCAQCGKSFTYHSSLQRHQQIHTGVKPYYCSQCGKTFTHQSGLQRHQRIHTGEKPYRCSLCGKSFTQNSHRKQHERLHAGGRFDYSSSLKTLNCPNTEM</sequence>
<dbReference type="SUPFAM" id="SSF82199">
    <property type="entry name" value="SET domain"/>
    <property type="match status" value="1"/>
</dbReference>
<dbReference type="FunFam" id="3.30.160.60:FF:000352">
    <property type="entry name" value="zinc finger protein 3 homolog"/>
    <property type="match status" value="1"/>
</dbReference>
<feature type="domain" description="C2H2-type" evidence="13">
    <location>
        <begin position="333"/>
        <end position="360"/>
    </location>
</feature>
<dbReference type="GO" id="GO:0005634">
    <property type="term" value="C:nucleus"/>
    <property type="evidence" value="ECO:0007669"/>
    <property type="project" value="UniProtKB-SubCell"/>
</dbReference>
<feature type="domain" description="C2H2-type" evidence="13">
    <location>
        <begin position="305"/>
        <end position="332"/>
    </location>
</feature>
<dbReference type="GeneID" id="108273842"/>
<keyword evidence="10" id="KW-0539">Nucleus</keyword>
<dbReference type="FunFam" id="3.30.160.60:FF:000912">
    <property type="entry name" value="Zinc finger protein 660"/>
    <property type="match status" value="1"/>
</dbReference>
<dbReference type="InterPro" id="IPR001214">
    <property type="entry name" value="SET_dom"/>
</dbReference>
<dbReference type="InterPro" id="IPR036236">
    <property type="entry name" value="Znf_C2H2_sf"/>
</dbReference>
<dbReference type="FunFam" id="3.30.160.60:FF:002005">
    <property type="entry name" value="Zinc finger protein 200"/>
    <property type="match status" value="1"/>
</dbReference>
<organism evidence="15 16">
    <name type="scientific">Ictalurus punctatus</name>
    <name type="common">Channel catfish</name>
    <name type="synonym">Silurus punctatus</name>
    <dbReference type="NCBI Taxonomy" id="7998"/>
    <lineage>
        <taxon>Eukaryota</taxon>
        <taxon>Metazoa</taxon>
        <taxon>Chordata</taxon>
        <taxon>Craniata</taxon>
        <taxon>Vertebrata</taxon>
        <taxon>Euteleostomi</taxon>
        <taxon>Actinopterygii</taxon>
        <taxon>Neopterygii</taxon>
        <taxon>Teleostei</taxon>
        <taxon>Ostariophysi</taxon>
        <taxon>Siluriformes</taxon>
        <taxon>Ictaluridae</taxon>
        <taxon>Ictalurus</taxon>
    </lineage>
</organism>
<feature type="domain" description="C2H2-type" evidence="13">
    <location>
        <begin position="529"/>
        <end position="556"/>
    </location>
</feature>
<keyword evidence="15" id="KW-1185">Reference proteome</keyword>
<dbReference type="RefSeq" id="XP_017338945.1">
    <property type="nucleotide sequence ID" value="XM_017483456.3"/>
</dbReference>
<feature type="domain" description="C2H2-type" evidence="13">
    <location>
        <begin position="501"/>
        <end position="528"/>
    </location>
</feature>
<evidence type="ECO:0000256" key="9">
    <source>
        <dbReference type="ARBA" id="ARBA00023163"/>
    </source>
</evidence>
<evidence type="ECO:0000256" key="1">
    <source>
        <dbReference type="ARBA" id="ARBA00022603"/>
    </source>
</evidence>